<dbReference type="AlphaFoldDB" id="A0A0A7EEM0"/>
<organism evidence="3 4">
    <name type="scientific">Pseudoalteromonas piratica</name>
    <dbReference type="NCBI Taxonomy" id="1348114"/>
    <lineage>
        <taxon>Bacteria</taxon>
        <taxon>Pseudomonadati</taxon>
        <taxon>Pseudomonadota</taxon>
        <taxon>Gammaproteobacteria</taxon>
        <taxon>Alteromonadales</taxon>
        <taxon>Pseudoalteromonadaceae</taxon>
        <taxon>Pseudoalteromonas</taxon>
    </lineage>
</organism>
<keyword evidence="1" id="KW-0472">Membrane</keyword>
<feature type="domain" description="DUF6868" evidence="2">
    <location>
        <begin position="1"/>
        <end position="79"/>
    </location>
</feature>
<feature type="transmembrane region" description="Helical" evidence="1">
    <location>
        <begin position="52"/>
        <end position="75"/>
    </location>
</feature>
<dbReference type="STRING" id="1348114.OM33_07665"/>
<dbReference type="KEGG" id="pseo:OM33_07665"/>
<accession>A0A0A7EEM0</accession>
<gene>
    <name evidence="3" type="ORF">OM33_07665</name>
</gene>
<keyword evidence="1" id="KW-0812">Transmembrane</keyword>
<dbReference type="RefSeq" id="WP_038640569.1">
    <property type="nucleotide sequence ID" value="NZ_CP009888.1"/>
</dbReference>
<keyword evidence="4" id="KW-1185">Reference proteome</keyword>
<dbReference type="OrthoDB" id="5918912at2"/>
<dbReference type="InterPro" id="IPR049220">
    <property type="entry name" value="DUF6868"/>
</dbReference>
<dbReference type="HOGENOM" id="CLU_180528_0_0_6"/>
<dbReference type="Pfam" id="PF21742">
    <property type="entry name" value="DUF6868"/>
    <property type="match status" value="1"/>
</dbReference>
<sequence length="80" mass="9252">MSSEQIVSFLGWATVINLIILSVSAVLLLLFRQSIVTIHSQLFNVEHKSLNLLYVQYFAFYKVLVVFFNLVPYFVLKLVI</sequence>
<protein>
    <recommendedName>
        <fullName evidence="2">DUF6868 domain-containing protein</fullName>
    </recommendedName>
</protein>
<dbReference type="eggNOG" id="ENOG5033CK7">
    <property type="taxonomic scope" value="Bacteria"/>
</dbReference>
<evidence type="ECO:0000259" key="2">
    <source>
        <dbReference type="Pfam" id="PF21742"/>
    </source>
</evidence>
<feature type="transmembrane region" description="Helical" evidence="1">
    <location>
        <begin position="6"/>
        <end position="31"/>
    </location>
</feature>
<dbReference type="Proteomes" id="UP000030341">
    <property type="component" value="Chromosome 1"/>
</dbReference>
<evidence type="ECO:0000313" key="3">
    <source>
        <dbReference type="EMBL" id="AIY65044.1"/>
    </source>
</evidence>
<name>A0A0A7EEM0_9GAMM</name>
<proteinExistence type="predicted"/>
<evidence type="ECO:0000313" key="4">
    <source>
        <dbReference type="Proteomes" id="UP000030341"/>
    </source>
</evidence>
<keyword evidence="1" id="KW-1133">Transmembrane helix</keyword>
<dbReference type="EMBL" id="CP009888">
    <property type="protein sequence ID" value="AIY65044.1"/>
    <property type="molecule type" value="Genomic_DNA"/>
</dbReference>
<evidence type="ECO:0000256" key="1">
    <source>
        <dbReference type="SAM" id="Phobius"/>
    </source>
</evidence>
<reference evidence="3 4" key="1">
    <citation type="submission" date="2014-11" db="EMBL/GenBank/DDBJ databases">
        <title>Complete Genome Sequence of Pseudoalteromonas sp. Strain OCN003 Isolated from Kaneohe Bay, Oahu, Hawaii.</title>
        <authorList>
            <person name="Beurmann S."/>
            <person name="Videau P."/>
            <person name="Ushijima B."/>
            <person name="Smith A.M."/>
            <person name="Aeby G.S."/>
            <person name="Callahan S.M."/>
            <person name="Belcaid M."/>
        </authorList>
    </citation>
    <scope>NUCLEOTIDE SEQUENCE [LARGE SCALE GENOMIC DNA]</scope>
    <source>
        <strain evidence="3 4">OCN003</strain>
    </source>
</reference>